<dbReference type="InterPro" id="IPR007650">
    <property type="entry name" value="Zf-FLZ_dom"/>
</dbReference>
<evidence type="ECO:0000256" key="4">
    <source>
        <dbReference type="ARBA" id="ARBA00022723"/>
    </source>
</evidence>
<dbReference type="PANTHER" id="PTHR33059:SF76">
    <property type="entry name" value="FCS-LIKE ZINC FINGER 7"/>
    <property type="match status" value="1"/>
</dbReference>
<dbReference type="Pfam" id="PF04570">
    <property type="entry name" value="zf-FLZ"/>
    <property type="match status" value="1"/>
</dbReference>
<evidence type="ECO:0000256" key="1">
    <source>
        <dbReference type="ARBA" id="ARBA00004496"/>
    </source>
</evidence>
<evidence type="ECO:0000259" key="9">
    <source>
        <dbReference type="PROSITE" id="PS51795"/>
    </source>
</evidence>
<dbReference type="Gramene" id="Al_scaffold_0007_187">
    <property type="protein sequence ID" value="Al_scaffold_0007_187"/>
    <property type="gene ID" value="Al_scaffold_0007_187"/>
</dbReference>
<evidence type="ECO:0000313" key="10">
    <source>
        <dbReference type="EMBL" id="EFH43143.1"/>
    </source>
</evidence>
<organism evidence="11">
    <name type="scientific">Arabidopsis lyrata subsp. lyrata</name>
    <name type="common">Lyre-leaved rock-cress</name>
    <dbReference type="NCBI Taxonomy" id="81972"/>
    <lineage>
        <taxon>Eukaryota</taxon>
        <taxon>Viridiplantae</taxon>
        <taxon>Streptophyta</taxon>
        <taxon>Embryophyta</taxon>
        <taxon>Tracheophyta</taxon>
        <taxon>Spermatophyta</taxon>
        <taxon>Magnoliopsida</taxon>
        <taxon>eudicotyledons</taxon>
        <taxon>Gunneridae</taxon>
        <taxon>Pentapetalae</taxon>
        <taxon>rosids</taxon>
        <taxon>malvids</taxon>
        <taxon>Brassicales</taxon>
        <taxon>Brassicaceae</taxon>
        <taxon>Camelineae</taxon>
        <taxon>Arabidopsis</taxon>
    </lineage>
</organism>
<dbReference type="EMBL" id="GL348719">
    <property type="protein sequence ID" value="EFH43143.1"/>
    <property type="molecule type" value="Genomic_DNA"/>
</dbReference>
<dbReference type="GO" id="GO:0019900">
    <property type="term" value="F:kinase binding"/>
    <property type="evidence" value="ECO:0007669"/>
    <property type="project" value="EnsemblPlants"/>
</dbReference>
<dbReference type="STRING" id="81972.D7M956"/>
<accession>D7M956</accession>
<dbReference type="GO" id="GO:0009744">
    <property type="term" value="P:response to sucrose"/>
    <property type="evidence" value="ECO:0007669"/>
    <property type="project" value="EnsemblPlants"/>
</dbReference>
<evidence type="ECO:0000256" key="3">
    <source>
        <dbReference type="ARBA" id="ARBA00022490"/>
    </source>
</evidence>
<evidence type="ECO:0000256" key="7">
    <source>
        <dbReference type="PROSITE-ProRule" id="PRU01131"/>
    </source>
</evidence>
<evidence type="ECO:0000256" key="8">
    <source>
        <dbReference type="SAM" id="MobiDB-lite"/>
    </source>
</evidence>
<dbReference type="HOGENOM" id="CLU_085535_1_0_1"/>
<comment type="subcellular location">
    <subcellularLocation>
        <location evidence="1">Cytoplasm</location>
    </subcellularLocation>
</comment>
<evidence type="ECO:0000256" key="5">
    <source>
        <dbReference type="ARBA" id="ARBA00022771"/>
    </source>
</evidence>
<feature type="region of interest" description="Disordered" evidence="8">
    <location>
        <begin position="57"/>
        <end position="79"/>
    </location>
</feature>
<dbReference type="GO" id="GO:0009749">
    <property type="term" value="P:response to glucose"/>
    <property type="evidence" value="ECO:0007669"/>
    <property type="project" value="EnsemblPlants"/>
</dbReference>
<name>D7M956_ARALL</name>
<sequence length="132" mass="14819">MLIGSRPRPQMQRTASITRITIEVDDDQTAGQDSDVAMTVVDGGDNYDQRFLGMLSPVNHRRNERKDGGRSSPSSLSSFLGNCGFCKRRLAPGRDIYMYKGDAAFCSIECREQQMEHDEDKTRNRVVLSPSN</sequence>
<evidence type="ECO:0000313" key="11">
    <source>
        <dbReference type="Proteomes" id="UP000008694"/>
    </source>
</evidence>
<keyword evidence="11" id="KW-1185">Reference proteome</keyword>
<dbReference type="GO" id="GO:1905582">
    <property type="term" value="P:response to mannose"/>
    <property type="evidence" value="ECO:0007669"/>
    <property type="project" value="EnsemblPlants"/>
</dbReference>
<gene>
    <name evidence="10" type="ORF">ARALYDRAFT_656132</name>
</gene>
<dbReference type="AlphaFoldDB" id="D7M956"/>
<dbReference type="PANTHER" id="PTHR33059">
    <property type="entry name" value="FCS-LIKE ZINC FINGER 5"/>
    <property type="match status" value="1"/>
</dbReference>
<protein>
    <submittedName>
        <fullName evidence="10">Predicted protein</fullName>
    </submittedName>
</protein>
<keyword evidence="6" id="KW-0862">Zinc</keyword>
<evidence type="ECO:0000256" key="6">
    <source>
        <dbReference type="ARBA" id="ARBA00022833"/>
    </source>
</evidence>
<dbReference type="GO" id="GO:0005737">
    <property type="term" value="C:cytoplasm"/>
    <property type="evidence" value="ECO:0007669"/>
    <property type="project" value="UniProtKB-SubCell"/>
</dbReference>
<dbReference type="GO" id="GO:0008270">
    <property type="term" value="F:zinc ion binding"/>
    <property type="evidence" value="ECO:0007669"/>
    <property type="project" value="UniProtKB-KW"/>
</dbReference>
<dbReference type="OrthoDB" id="1925036at2759"/>
<comment type="similarity">
    <text evidence="2">Belongs to the FLZ family.</text>
</comment>
<dbReference type="Proteomes" id="UP000008694">
    <property type="component" value="Unassembled WGS sequence"/>
</dbReference>
<keyword evidence="5" id="KW-0863">Zinc-finger</keyword>
<proteinExistence type="inferred from homology"/>
<feature type="zinc finger region" description="FLZ-type" evidence="7">
    <location>
        <begin position="78"/>
        <end position="122"/>
    </location>
</feature>
<dbReference type="GO" id="GO:0005634">
    <property type="term" value="C:nucleus"/>
    <property type="evidence" value="ECO:0007669"/>
    <property type="project" value="EnsemblPlants"/>
</dbReference>
<evidence type="ECO:0000256" key="2">
    <source>
        <dbReference type="ARBA" id="ARBA00009374"/>
    </source>
</evidence>
<keyword evidence="3" id="KW-0963">Cytoplasm</keyword>
<reference evidence="11" key="1">
    <citation type="journal article" date="2011" name="Nat. Genet.">
        <title>The Arabidopsis lyrata genome sequence and the basis of rapid genome size change.</title>
        <authorList>
            <person name="Hu T.T."/>
            <person name="Pattyn P."/>
            <person name="Bakker E.G."/>
            <person name="Cao J."/>
            <person name="Cheng J.-F."/>
            <person name="Clark R.M."/>
            <person name="Fahlgren N."/>
            <person name="Fawcett J.A."/>
            <person name="Grimwood J."/>
            <person name="Gundlach H."/>
            <person name="Haberer G."/>
            <person name="Hollister J.D."/>
            <person name="Ossowski S."/>
            <person name="Ottilar R.P."/>
            <person name="Salamov A.A."/>
            <person name="Schneeberger K."/>
            <person name="Spannagl M."/>
            <person name="Wang X."/>
            <person name="Yang L."/>
            <person name="Nasrallah M.E."/>
            <person name="Bergelson J."/>
            <person name="Carrington J.C."/>
            <person name="Gaut B.S."/>
            <person name="Schmutz J."/>
            <person name="Mayer K.F.X."/>
            <person name="Van de Peer Y."/>
            <person name="Grigoriev I.V."/>
            <person name="Nordborg M."/>
            <person name="Weigel D."/>
            <person name="Guo Y.-L."/>
        </authorList>
    </citation>
    <scope>NUCLEOTIDE SEQUENCE [LARGE SCALE GENOMIC DNA]</scope>
    <source>
        <strain evidence="11">cv. MN47</strain>
    </source>
</reference>
<dbReference type="PROSITE" id="PS51795">
    <property type="entry name" value="ZF_FLZ"/>
    <property type="match status" value="1"/>
</dbReference>
<dbReference type="eggNOG" id="ENOG502R1MU">
    <property type="taxonomic scope" value="Eukaryota"/>
</dbReference>
<keyword evidence="4" id="KW-0479">Metal-binding</keyword>
<feature type="domain" description="FLZ-type" evidence="9">
    <location>
        <begin position="78"/>
        <end position="122"/>
    </location>
</feature>
<dbReference type="KEGG" id="aly:9305001"/>